<protein>
    <submittedName>
        <fullName evidence="6">TonB-dependent receptor</fullName>
    </submittedName>
</protein>
<gene>
    <name evidence="6" type="ORF">CA267_014850</name>
</gene>
<feature type="chain" id="PRO_5029005790" evidence="4">
    <location>
        <begin position="28"/>
        <end position="974"/>
    </location>
</feature>
<dbReference type="EMBL" id="CP052766">
    <property type="protein sequence ID" value="QJR81942.1"/>
    <property type="molecule type" value="Genomic_DNA"/>
</dbReference>
<dbReference type="Pfam" id="PF07715">
    <property type="entry name" value="Plug"/>
    <property type="match status" value="1"/>
</dbReference>
<dbReference type="Gene3D" id="2.40.170.20">
    <property type="entry name" value="TonB-dependent receptor, beta-barrel domain"/>
    <property type="match status" value="1"/>
</dbReference>
<feature type="signal peptide" evidence="4">
    <location>
        <begin position="1"/>
        <end position="27"/>
    </location>
</feature>
<organism evidence="6 7">
    <name type="scientific">Alteromonas pelagimontana</name>
    <dbReference type="NCBI Taxonomy" id="1858656"/>
    <lineage>
        <taxon>Bacteria</taxon>
        <taxon>Pseudomonadati</taxon>
        <taxon>Pseudomonadota</taxon>
        <taxon>Gammaproteobacteria</taxon>
        <taxon>Alteromonadales</taxon>
        <taxon>Alteromonadaceae</taxon>
        <taxon>Alteromonas/Salinimonas group</taxon>
        <taxon>Alteromonas</taxon>
    </lineage>
</organism>
<dbReference type="GO" id="GO:0009279">
    <property type="term" value="C:cell outer membrane"/>
    <property type="evidence" value="ECO:0007669"/>
    <property type="project" value="UniProtKB-SubCell"/>
</dbReference>
<proteinExistence type="predicted"/>
<dbReference type="Gene3D" id="2.170.130.10">
    <property type="entry name" value="TonB-dependent receptor, plug domain"/>
    <property type="match status" value="1"/>
</dbReference>
<sequence length="974" mass="105953">MTRKTFFKPALLSLAVGSAMYSTSSFSQEANTETSNDAEAQGIEVIAVSGIRGSLMRSQAVKMDNSSIVEAISAEDIGKLPDSSIAESLARLPGLAGERVGGRTSGISVRGFKEDFIGTSLNGRELIGIGDNRGVEFDLYPAEIMTGATIYKSTDATLMVQGIGGTVDLQTVRPLAAQETLTLTGTYEVGGNDSDNPEYDNKGKRFALSFVEKFADDTMGVAVSLATTESPRNERKYGVGAYNANEDGIILPTELDTQAISRELDRDTISAIFQWRPTDNWDIVLDALSIDYSDSGVIRGFIEPFSSANVTGSGVNSTGTQIESNPVLRTDPARKEGELKTFGLNLTYHVNDSWSVNVDVANSQSEKRDLRAESYSGLARSGALPPEQFGSREFTMGADGIFFNDQSGLDAFSDPAALQLTGPQSWGGGMASIADQFATDVLSANGEPFNYLNAQDGFLNYADFEEELTTARFEVAGLLDGDFFTEVTVGVNYSDRYKAKDNKGFFATASSYPYSEAIPEAYLYNGLTDLTWAGLGYVVAYDGFAPYNDGEYTLNDAGLLEPDRLGDTYTVDEEVFTLYAKLDFDSEIAGFLVTGNLGAQYVKTDQSSAGYIGVVGQNFAVCDDDSNGAIDTDCIVNEGADYSHFLPSLNISVELEENRFLRFAATKTISRARIDQMKASGFVKFGQNIDTIAIPNTEAAVEEYGSPWSKFAGNPQLRPLEANNFDLSFENYFEDEGYVSVALFYKDLVNWTRDGNELIDFTNDVTNDGANYFIPGFHTRIAPRDGTYGPADIQYAEGDLISPPDYGTFSYFEDGLEGKVKGAEVTAQVPLNMLTDILDGFGIAASATFIDAELQDGTPIQGQSDEVYSLTAYYEMNGFEIRVAATDRSEFSTYQRGGSNKIETATRSPVTQVDAQISYDFADSGIRHLEGLRVSLQGTNLTDEKEETVGESGIVTLRREFGPYYMLNLNYSFY</sequence>
<keyword evidence="3" id="KW-0998">Cell outer membrane</keyword>
<evidence type="ECO:0000259" key="5">
    <source>
        <dbReference type="Pfam" id="PF07715"/>
    </source>
</evidence>
<evidence type="ECO:0000313" key="6">
    <source>
        <dbReference type="EMBL" id="QJR81942.1"/>
    </source>
</evidence>
<reference evidence="7" key="1">
    <citation type="submission" date="2014-12" db="EMBL/GenBank/DDBJ databases">
        <title>Complete genome sequence of a multi-drug resistant Klebsiella pneumoniae.</title>
        <authorList>
            <person name="Hua X."/>
            <person name="Chen Q."/>
            <person name="Li X."/>
            <person name="Feng Y."/>
            <person name="Ruan Z."/>
            <person name="Yu Y."/>
        </authorList>
    </citation>
    <scope>NUCLEOTIDE SEQUENCE [LARGE SCALE GENOMIC DNA]</scope>
    <source>
        <strain evidence="7">5.12</strain>
    </source>
</reference>
<dbReference type="InterPro" id="IPR036942">
    <property type="entry name" value="Beta-barrel_TonB_sf"/>
</dbReference>
<keyword evidence="2" id="KW-0472">Membrane</keyword>
<evidence type="ECO:0000313" key="7">
    <source>
        <dbReference type="Proteomes" id="UP000219285"/>
    </source>
</evidence>
<reference evidence="6 7" key="2">
    <citation type="submission" date="2020-04" db="EMBL/GenBank/DDBJ databases">
        <title>Complete genome sequence of Alteromonas pelagimontana 5.12T.</title>
        <authorList>
            <person name="Sinha R.K."/>
            <person name="Krishnan K.P."/>
            <person name="Kurian J.P."/>
        </authorList>
    </citation>
    <scope>NUCLEOTIDE SEQUENCE [LARGE SCALE GENOMIC DNA]</scope>
    <source>
        <strain evidence="6 7">5.12</strain>
    </source>
</reference>
<name>A0A6M4MFV0_9ALTE</name>
<comment type="subcellular location">
    <subcellularLocation>
        <location evidence="1">Cell outer membrane</location>
    </subcellularLocation>
</comment>
<dbReference type="InterPro" id="IPR010104">
    <property type="entry name" value="TonB_rcpt_bac"/>
</dbReference>
<evidence type="ECO:0000256" key="2">
    <source>
        <dbReference type="ARBA" id="ARBA00023136"/>
    </source>
</evidence>
<keyword evidence="7" id="KW-1185">Reference proteome</keyword>
<keyword evidence="4" id="KW-0732">Signal</keyword>
<keyword evidence="6" id="KW-0675">Receptor</keyword>
<dbReference type="AlphaFoldDB" id="A0A6M4MFV0"/>
<evidence type="ECO:0000256" key="3">
    <source>
        <dbReference type="ARBA" id="ARBA00023237"/>
    </source>
</evidence>
<feature type="domain" description="TonB-dependent receptor plug" evidence="5">
    <location>
        <begin position="62"/>
        <end position="165"/>
    </location>
</feature>
<dbReference type="PANTHER" id="PTHR40980:SF3">
    <property type="entry name" value="TONB-DEPENDENT RECEPTOR-LIKE BETA-BARREL DOMAIN-CONTAINING PROTEIN"/>
    <property type="match status" value="1"/>
</dbReference>
<dbReference type="InterPro" id="IPR012910">
    <property type="entry name" value="Plug_dom"/>
</dbReference>
<accession>A0A6M4MFV0</accession>
<dbReference type="RefSeq" id="WP_075610138.1">
    <property type="nucleotide sequence ID" value="NZ_CP052766.1"/>
</dbReference>
<evidence type="ECO:0000256" key="4">
    <source>
        <dbReference type="SAM" id="SignalP"/>
    </source>
</evidence>
<dbReference type="OrthoDB" id="8727862at2"/>
<dbReference type="NCBIfam" id="TIGR01782">
    <property type="entry name" value="TonB-Xanth-Caul"/>
    <property type="match status" value="1"/>
</dbReference>
<dbReference type="Proteomes" id="UP000219285">
    <property type="component" value="Chromosome"/>
</dbReference>
<dbReference type="InterPro" id="IPR037066">
    <property type="entry name" value="Plug_dom_sf"/>
</dbReference>
<dbReference type="KEGG" id="apel:CA267_014850"/>
<dbReference type="SUPFAM" id="SSF56935">
    <property type="entry name" value="Porins"/>
    <property type="match status" value="1"/>
</dbReference>
<evidence type="ECO:0000256" key="1">
    <source>
        <dbReference type="ARBA" id="ARBA00004442"/>
    </source>
</evidence>
<dbReference type="PANTHER" id="PTHR40980">
    <property type="entry name" value="PLUG DOMAIN-CONTAINING PROTEIN"/>
    <property type="match status" value="1"/>
</dbReference>